<dbReference type="GO" id="GO:0004866">
    <property type="term" value="F:endopeptidase inhibitor activity"/>
    <property type="evidence" value="ECO:0007669"/>
    <property type="project" value="InterPro"/>
</dbReference>
<evidence type="ECO:0000313" key="6">
    <source>
        <dbReference type="Proteomes" id="UP000675920"/>
    </source>
</evidence>
<evidence type="ECO:0000313" key="7">
    <source>
        <dbReference type="RefSeq" id="WP_051379137.1"/>
    </source>
</evidence>
<dbReference type="SMART" id="SM01359">
    <property type="entry name" value="A2M_N_2"/>
    <property type="match status" value="1"/>
</dbReference>
<dbReference type="InterPro" id="IPR001599">
    <property type="entry name" value="Macroglobln_a2"/>
</dbReference>
<dbReference type="InterPro" id="IPR047565">
    <property type="entry name" value="Alpha-macroglob_thiol-ester_cl"/>
</dbReference>
<dbReference type="Pfam" id="PF07703">
    <property type="entry name" value="A2M_BRD"/>
    <property type="match status" value="1"/>
</dbReference>
<dbReference type="PIRSF" id="PIRSF038980">
    <property type="entry name" value="A2M_bac"/>
    <property type="match status" value="1"/>
</dbReference>
<dbReference type="Pfam" id="PF21142">
    <property type="entry name" value="A2M_bMG2"/>
    <property type="match status" value="1"/>
</dbReference>
<dbReference type="PROSITE" id="PS51257">
    <property type="entry name" value="PROKAR_LIPOPROTEIN"/>
    <property type="match status" value="1"/>
</dbReference>
<dbReference type="InterPro" id="IPR051802">
    <property type="entry name" value="YfhM-like"/>
</dbReference>
<dbReference type="Pfam" id="PF07678">
    <property type="entry name" value="TED_complement"/>
    <property type="match status" value="1"/>
</dbReference>
<dbReference type="InterPro" id="IPR026284">
    <property type="entry name" value="A2MG_proteobact"/>
</dbReference>
<dbReference type="Pfam" id="PF11974">
    <property type="entry name" value="bMG3"/>
    <property type="match status" value="1"/>
</dbReference>
<comment type="similarity">
    <text evidence="1">Belongs to the protease inhibitor I39 (alpha-2-macroglobulin) family. Bacterial alpha-2-macroglobulin subfamily.</text>
</comment>
<reference evidence="7" key="2">
    <citation type="journal article" date="1999" name="Protein Eng.">
        <title>The immunoglobulin fold family: sequence analysis and 3D structure comparisons.</title>
        <authorList>
            <person name="Halaby D.M."/>
            <person name="Poupon A."/>
            <person name="Mornon J."/>
        </authorList>
    </citation>
    <scope>NUCLEOTIDE SEQUENCE</scope>
</reference>
<feature type="domain" description="Alpha-2-macroglobulin bait region" evidence="4">
    <location>
        <begin position="779"/>
        <end position="953"/>
    </location>
</feature>
<dbReference type="PANTHER" id="PTHR40094">
    <property type="entry name" value="ALPHA-2-MACROGLOBULIN HOMOLOG"/>
    <property type="match status" value="1"/>
</dbReference>
<feature type="domain" description="Alpha-2-macroglobulin" evidence="5">
    <location>
        <begin position="1014"/>
        <end position="1103"/>
    </location>
</feature>
<dbReference type="InterPro" id="IPR011626">
    <property type="entry name" value="Alpha-macroglobulin_TED"/>
</dbReference>
<dbReference type="InterPro" id="IPR002890">
    <property type="entry name" value="MG2"/>
</dbReference>
<dbReference type="Pfam" id="PF00207">
    <property type="entry name" value="A2M"/>
    <property type="match status" value="1"/>
</dbReference>
<dbReference type="InterPro" id="IPR008930">
    <property type="entry name" value="Terpenoid_cyclase/PrenylTrfase"/>
</dbReference>
<dbReference type="Gene3D" id="2.60.40.1930">
    <property type="match status" value="1"/>
</dbReference>
<evidence type="ECO:0000256" key="1">
    <source>
        <dbReference type="ARBA" id="ARBA00010556"/>
    </source>
</evidence>
<keyword evidence="2 3" id="KW-0732">Signal</keyword>
<reference evidence="7" key="5">
    <citation type="submission" date="2025-08" db="UniProtKB">
        <authorList>
            <consortium name="RefSeq"/>
        </authorList>
    </citation>
    <scope>IDENTIFICATION</scope>
</reference>
<dbReference type="SMART" id="SM01419">
    <property type="entry name" value="Thiol-ester_cl"/>
    <property type="match status" value="1"/>
</dbReference>
<reference evidence="7" key="3">
    <citation type="journal article" date="2014" name="Nat. Commun.">
        <title>Structure of a bacterial alpha2-macroglobulin reveals mimicry of eukaryotic innate immunity.</title>
        <authorList>
            <person name="Wong S.G."/>
            <person name="Dessen A."/>
        </authorList>
    </citation>
    <scope>NUCLEOTIDE SEQUENCE</scope>
</reference>
<dbReference type="InterPro" id="IPR041462">
    <property type="entry name" value="Bact_A2M_MG6"/>
</dbReference>
<dbReference type="InterPro" id="IPR041203">
    <property type="entry name" value="Bact_A2M_MG5"/>
</dbReference>
<dbReference type="PANTHER" id="PTHR40094:SF1">
    <property type="entry name" value="UBIQUITIN DOMAIN-CONTAINING PROTEIN"/>
    <property type="match status" value="1"/>
</dbReference>
<evidence type="ECO:0000256" key="3">
    <source>
        <dbReference type="SAM" id="SignalP"/>
    </source>
</evidence>
<keyword evidence="6" id="KW-1185">Reference proteome</keyword>
<accession>A0A8B6X9H9</accession>
<evidence type="ECO:0000256" key="2">
    <source>
        <dbReference type="ARBA" id="ARBA00022729"/>
    </source>
</evidence>
<feature type="signal peptide" evidence="3">
    <location>
        <begin position="1"/>
        <end position="24"/>
    </location>
</feature>
<dbReference type="Gene3D" id="1.50.10.20">
    <property type="match status" value="1"/>
</dbReference>
<feature type="chain" id="PRO_5034056115" evidence="3">
    <location>
        <begin position="25"/>
        <end position="1734"/>
    </location>
</feature>
<dbReference type="OrthoDB" id="9767116at2"/>
<name>A0A8B6X9H9_9BURK</name>
<dbReference type="Pfam" id="PF01835">
    <property type="entry name" value="MG2"/>
    <property type="match status" value="1"/>
</dbReference>
<dbReference type="Pfam" id="PF17970">
    <property type="entry name" value="bMG1"/>
    <property type="match status" value="1"/>
</dbReference>
<dbReference type="Pfam" id="PF17972">
    <property type="entry name" value="bMG5"/>
    <property type="match status" value="1"/>
</dbReference>
<dbReference type="InterPro" id="IPR040639">
    <property type="entry name" value="A2MG_MG1"/>
</dbReference>
<dbReference type="InterPro" id="IPR011625">
    <property type="entry name" value="A2M_N_BRD"/>
</dbReference>
<dbReference type="RefSeq" id="WP_051379137.1">
    <property type="nucleotide sequence ID" value="NZ_KI519500.1"/>
</dbReference>
<reference evidence="7" key="1">
    <citation type="journal article" date="1997" name="J. Mol. Biol.">
        <title>Sequence profiles of immunoglobulin and immunoglobulin-like domains.</title>
        <authorList>
            <person name="Smith D.K."/>
            <person name="Xue H."/>
        </authorList>
    </citation>
    <scope>NUCLEOTIDE SEQUENCE</scope>
</reference>
<dbReference type="InterPro" id="IPR041246">
    <property type="entry name" value="Bact_MG10"/>
</dbReference>
<dbReference type="InterPro" id="IPR021868">
    <property type="entry name" value="Alpha_2_Macroglob_MG3"/>
</dbReference>
<dbReference type="Pfam" id="PF17973">
    <property type="entry name" value="bMG10"/>
    <property type="match status" value="1"/>
</dbReference>
<dbReference type="Proteomes" id="UP000675920">
    <property type="component" value="Unplaced"/>
</dbReference>
<proteinExistence type="inferred from homology"/>
<evidence type="ECO:0000259" key="4">
    <source>
        <dbReference type="SMART" id="SM01359"/>
    </source>
</evidence>
<evidence type="ECO:0000259" key="5">
    <source>
        <dbReference type="SMART" id="SM01360"/>
    </source>
</evidence>
<dbReference type="Pfam" id="PF17962">
    <property type="entry name" value="bMG6"/>
    <property type="match status" value="1"/>
</dbReference>
<reference evidence="7" key="4">
    <citation type="journal article" date="2022" name="J. Mol. Biol.">
        <title>Structural Mechanics of the Alpha-2-Macroglobulin Transformation.</title>
        <authorList>
            <person name="Arimura Y."/>
            <person name="Funabiki H."/>
        </authorList>
    </citation>
    <scope>NUCLEOTIDE SEQUENCE</scope>
</reference>
<dbReference type="GO" id="GO:0005615">
    <property type="term" value="C:extracellular space"/>
    <property type="evidence" value="ECO:0007669"/>
    <property type="project" value="InterPro"/>
</dbReference>
<protein>
    <submittedName>
        <fullName evidence="7">Alpha-2-macroglobulin family protein</fullName>
    </submittedName>
</protein>
<organism evidence="6 7">
    <name type="scientific">Derxia gummosa DSM 723</name>
    <dbReference type="NCBI Taxonomy" id="1121388"/>
    <lineage>
        <taxon>Bacteria</taxon>
        <taxon>Pseudomonadati</taxon>
        <taxon>Pseudomonadota</taxon>
        <taxon>Betaproteobacteria</taxon>
        <taxon>Burkholderiales</taxon>
        <taxon>Alcaligenaceae</taxon>
        <taxon>Derxia</taxon>
    </lineage>
</organism>
<dbReference type="SUPFAM" id="SSF48239">
    <property type="entry name" value="Terpenoid cyclases/Protein prenyltransferases"/>
    <property type="match status" value="1"/>
</dbReference>
<sequence>MRIAFARRLTRHALTALALLGALAGCGADKTPASATIGDAEPFALAGCKPRLLDGAPAIALDFTRPLDPKQDFGKLLHASEDGKDIAARWVVGDNPRVLWLPFAKPDHEYAVKLDATLASRAGDKLGAAADCTAKSEAMPPSFYFASRGIVLPAGESGGLPVVTINTPEVDVQFLRIAPAQLPRFLDMVAGRRERENTADEGDVAEEDDDGYRYGGWQNRTRYKGLVSYYELDELKDMATSVYLGRFATDKRENRRNTSFLPVERIKELREPGIYLAVMNVPGRFGYDYQVTYFYVTDIGLHARRHDEQTDVFATSLKSGEAIRNVDVQLLDANGKTLARASTDRDGHAVFNGGAAAATVLLAKRGEEHSLLALRDPALDLSEFDTGGHLPARSKLFVYAGRDLYRPGEGFDVSVLARDADGRAVDAATPVTLRLKRPDGEKVSETLLRPATARAAAAPAAQPAQAGQAAPAITLGTGYYRQRITLPPDAATGRWLIEARTDPGAKRADAQWSFQVEEFLPERLKLDLQSDAESLAPGAAFTVDVKGDYRYGAPAAGNRLLGSLLVERRRVALPQQWPGFVFGDFDDDAARKRADLPEQELDSAGKGSVEVPLELDERKSPMTVRASFSLLETGGRPVVRSIERAWWPADAMVGIRPLFDRDIAAEGQLAEFELARVGRDGKAVAGKPVAIRLVRENRRWYWRFSDSGGWQSGYDTDEELIETRSLAIDKRAKLALPVTWGRYRLEVADPDNGLVARYRFYAGWGALDADDAGNRPDRVQLRLEGAPYADGGKARVTVTPPHDGEALVTVEGDRVLWSSRVKVKASGTTIDVPVSADWKRHDLYLTVVAFRPGSQGERVTPARAIGLTWLPLAREDRRLKVTLDAPAKVLPETRVNLKVKLAGADGKPYGAGVVNAAKPAGSADGKPADAAAPAATRPVIVTVSAVDTGILDITRYRTPDPFDFFFGKHRYDADQLDFYGKLIEKLDGNLAKQRFGGDSGMRDTRSPPQKVKLVDLFSGPVAIDANGEASIPLDLPDFNGTLRLMVVASGADRFGSAEAEMTVAAPIVAELNLPRFISPGDTAGIGLDLTNLSGAPQDVTLRLAADGPVRINGGERTLKLANGERQTLRFTAEATDAAGLAALRLTLNAGKLALKREAALDVRPTTPLQRDVKRLRIDAGASVKLDTAALDGLWAGSATVGLSASARPPIDARSAVRGLLRYPYGCLEQTVSSAYPNVFIDEPTARAWALDPASLDERRKRLDSAFARLGGMQQARGGFGLWGSSSPYEEWLSTYAVAFLLDAREAGFAPPEAMLKRALDLQLTEFQQQPGRQVKLPADLRTDDRGRPVWTDRELLRNAHERFEIAVYQGYVLAREARAPLATLRRLHDEARGNARSPLPLVQLGLALRLMGDEARARVALDEAVAKPWGLVPASSGWWDDWLTHYGSRERDVALAYALLVRHKALPDKRDNLIAELVDAFDARHSLGDWHSTQEQAAIFLAARAAGYGPADDKTEPRPEIRLDIEADGATDSSVTRGTLSRGWTGPVARRGVTVKNRGDTPVWLEVATEGFPLKAPVIAEPRIAIERSWWTVDGKPVAGREFRTGEVVLVRLRVTAKQPVAQGLVVDRIPAGMEIENLNLVDGQGAAAYTVEGVPIAGALANEAIRHVEYRDDRFVAAARLGYDKLDLYYVLRVVTPGRYAAPASYAEDMYRPALRGIGKPEAEVTVVDPARR</sequence>
<dbReference type="CDD" id="cd02891">
    <property type="entry name" value="A2M_like"/>
    <property type="match status" value="1"/>
</dbReference>
<dbReference type="SMART" id="SM01360">
    <property type="entry name" value="A2M"/>
    <property type="match status" value="1"/>
</dbReference>
<dbReference type="InterPro" id="IPR049120">
    <property type="entry name" value="A2M_bMG2"/>
</dbReference>